<sequence>MNRFLFFILLLTPINFIVADEGMWEPSQLPNIEKDIRAAGFKGNIKKFSNLFEHPLNAIVSLGGCSAAFISNSGLIATNYHCIEGSYLQFNAKRMEKDLFKTGFLAKSLSEEAPSAPGARVYITQESTNVTNEVLKGTNDSQSENDRYQIIQTNRKNLIKNCETSEEFQCEVRGFYSGETYQLIKKLIIKDVRLVYAPPQSIGEYGGEIDNWMYPRHTGDFALLRAYVSPDNNSKEYSKDNVPYQSENFLKISKKGVKENDFVMIAGYPGRTNRLLTYPEIRFDVQFGFENYVEFLKSGIEVMRSLTENDEAKALKYRGSISGYENYYKKISGQIEGAKNFNLLKQERQNWNSFLEFIEASGTSAEKDAIDNLLEITNEVNSESLNNMYYGGSTLIGTASTLYRHAYEKTKPNSAREPGYQERDYERLVNRMRSMEYRFDAEVDKGIFLYRLNRYRDVDSKDRRKSYSRLLELDAPYENTVSVVDEMYAYPSGLLDTNKRIKLLDASLDDLNKSSDPFIVFVREVFEEGMEREKKNKARSSLQQKNKSIFIKSLRKFYKSLNKDIYPDANGTLRVTFGNVMGVELNDGVYYKPFTTLEGISQKNTGVSPFEVDVKQLKLISDKEYGSYKFNEIGSVPVNYISNLDITNGNSGSSTLNTRGEFVGLAFDGMLETIISDYKFIPQTRTIHVDSRYLLWTLEVYEKDTRLIDEMVLVR</sequence>
<dbReference type="EC" id="3.4.14.-" evidence="6"/>
<keyword evidence="4" id="KW-0732">Signal</keyword>
<gene>
    <name evidence="7" type="ORF">DBW92_01930</name>
</gene>
<protein>
    <recommendedName>
        <fullName evidence="6">Dipeptidyl-peptidase</fullName>
        <ecNumber evidence="6">3.4.14.-</ecNumber>
    </recommendedName>
</protein>
<comment type="function">
    <text evidence="6">Catalyzes the removal of dipeptides from the N-terminus of oligopeptides.</text>
</comment>
<dbReference type="Pfam" id="PF10459">
    <property type="entry name" value="Peptidase_S46"/>
    <property type="match status" value="1"/>
</dbReference>
<dbReference type="AlphaFoldDB" id="A0A368C5Y6"/>
<evidence type="ECO:0000256" key="1">
    <source>
        <dbReference type="ARBA" id="ARBA00010491"/>
    </source>
</evidence>
<dbReference type="InterPro" id="IPR019500">
    <property type="entry name" value="Pep_S46"/>
</dbReference>
<dbReference type="GO" id="GO:0008239">
    <property type="term" value="F:dipeptidyl-peptidase activity"/>
    <property type="evidence" value="ECO:0007669"/>
    <property type="project" value="UniProtKB-UniRule"/>
</dbReference>
<reference evidence="7 8" key="1">
    <citation type="journal article" date="2018" name="Microbiome">
        <title>Fine metagenomic profile of the Mediterranean stratified and mixed water columns revealed by assembly and recruitment.</title>
        <authorList>
            <person name="Haro-Moreno J.M."/>
            <person name="Lopez-Perez M."/>
            <person name="De La Torre J.R."/>
            <person name="Picazo A."/>
            <person name="Camacho A."/>
            <person name="Rodriguez-Valera F."/>
        </authorList>
    </citation>
    <scope>NUCLEOTIDE SEQUENCE [LARGE SCALE GENOMIC DNA]</scope>
    <source>
        <strain evidence="7">MED-G78</strain>
    </source>
</reference>
<dbReference type="GO" id="GO:0006508">
    <property type="term" value="P:proteolysis"/>
    <property type="evidence" value="ECO:0007669"/>
    <property type="project" value="UniProtKB-KW"/>
</dbReference>
<evidence type="ECO:0000256" key="4">
    <source>
        <dbReference type="ARBA" id="ARBA00022729"/>
    </source>
</evidence>
<dbReference type="GO" id="GO:0070009">
    <property type="term" value="F:serine-type aminopeptidase activity"/>
    <property type="evidence" value="ECO:0007669"/>
    <property type="project" value="UniProtKB-UniRule"/>
</dbReference>
<dbReference type="PANTHER" id="PTHR38469:SF1">
    <property type="entry name" value="PERIPLASMIC PEPTIDASE SUBFAMILY S1B"/>
    <property type="match status" value="1"/>
</dbReference>
<evidence type="ECO:0000256" key="5">
    <source>
        <dbReference type="ARBA" id="ARBA00022801"/>
    </source>
</evidence>
<dbReference type="SUPFAM" id="SSF50494">
    <property type="entry name" value="Trypsin-like serine proteases"/>
    <property type="match status" value="1"/>
</dbReference>
<dbReference type="InterPro" id="IPR009003">
    <property type="entry name" value="Peptidase_S1_PA"/>
</dbReference>
<evidence type="ECO:0000313" key="8">
    <source>
        <dbReference type="Proteomes" id="UP000252915"/>
    </source>
</evidence>
<organism evidence="7 8">
    <name type="scientific">SAR86 cluster bacterium</name>
    <dbReference type="NCBI Taxonomy" id="2030880"/>
    <lineage>
        <taxon>Bacteria</taxon>
        <taxon>Pseudomonadati</taxon>
        <taxon>Pseudomonadota</taxon>
        <taxon>Gammaproteobacteria</taxon>
        <taxon>SAR86 cluster</taxon>
    </lineage>
</organism>
<dbReference type="EMBL" id="QOPI01000006">
    <property type="protein sequence ID" value="RCL44990.1"/>
    <property type="molecule type" value="Genomic_DNA"/>
</dbReference>
<name>A0A368C5Y6_9GAMM</name>
<evidence type="ECO:0000313" key="7">
    <source>
        <dbReference type="EMBL" id="RCL44990.1"/>
    </source>
</evidence>
<evidence type="ECO:0000256" key="6">
    <source>
        <dbReference type="RuleBase" id="RU366067"/>
    </source>
</evidence>
<keyword evidence="5 6" id="KW-0378">Hydrolase</keyword>
<keyword evidence="2 6" id="KW-0031">Aminopeptidase</keyword>
<comment type="caution">
    <text evidence="7">The sequence shown here is derived from an EMBL/GenBank/DDBJ whole genome shotgun (WGS) entry which is preliminary data.</text>
</comment>
<dbReference type="GO" id="GO:0043171">
    <property type="term" value="P:peptide catabolic process"/>
    <property type="evidence" value="ECO:0007669"/>
    <property type="project" value="UniProtKB-UniRule"/>
</dbReference>
<dbReference type="Proteomes" id="UP000252915">
    <property type="component" value="Unassembled WGS sequence"/>
</dbReference>
<evidence type="ECO:0000256" key="3">
    <source>
        <dbReference type="ARBA" id="ARBA00022670"/>
    </source>
</evidence>
<keyword evidence="3 6" id="KW-0645">Protease</keyword>
<proteinExistence type="inferred from homology"/>
<dbReference type="PANTHER" id="PTHR38469">
    <property type="entry name" value="PERIPLASMIC PEPTIDASE SUBFAMILY S1B"/>
    <property type="match status" value="1"/>
</dbReference>
<keyword evidence="6" id="KW-0720">Serine protease</keyword>
<comment type="similarity">
    <text evidence="1 6">Belongs to the peptidase S46 family.</text>
</comment>
<accession>A0A368C5Y6</accession>
<evidence type="ECO:0000256" key="2">
    <source>
        <dbReference type="ARBA" id="ARBA00022438"/>
    </source>
</evidence>